<gene>
    <name evidence="1" type="ORF">SY85_03685</name>
</gene>
<reference evidence="1 2" key="2">
    <citation type="journal article" date="2016" name="Int. J. Syst. Evol. Microbiol.">
        <title>Flavisolibacter tropicus sp. nov., isolated from tropical soil.</title>
        <authorList>
            <person name="Lee J.J."/>
            <person name="Kang M.S."/>
            <person name="Kim G.S."/>
            <person name="Lee C.S."/>
            <person name="Lim S."/>
            <person name="Lee J."/>
            <person name="Roh S.H."/>
            <person name="Kang H."/>
            <person name="Ha J.M."/>
            <person name="Bae S."/>
            <person name="Jung H.Y."/>
            <person name="Kim M.K."/>
        </authorList>
    </citation>
    <scope>NUCLEOTIDE SEQUENCE [LARGE SCALE GENOMIC DNA]</scope>
    <source>
        <strain evidence="1 2">LCS9</strain>
    </source>
</reference>
<dbReference type="STRING" id="1492898.SY85_03685"/>
<sequence>MAAIEFYCPHWGSENIAWATFFEQVKEAGYDGIEYGVAYTALEAELDEVWNGASKAGLKIIAQHYDTVDADFSMHYDRYCAWMEKINPYPLVKINSQTGKDYFSFEQNKKLIEAAAQISGNVVHETHRNKFSFAAHITKEYLEKIPDLKITLDASHWVCVAESYLEDQQSAMQLAMERTDHFHARVGYPEGPQIPDPRVNEWQYALNKHLAWWDEIVAQKKNINQTVTITPEFGPYPYMVHDPVTGSPIANQWEVNVFMMNLLRKRYSKD</sequence>
<evidence type="ECO:0000313" key="1">
    <source>
        <dbReference type="EMBL" id="ANE49729.1"/>
    </source>
</evidence>
<dbReference type="SUPFAM" id="SSF51658">
    <property type="entry name" value="Xylose isomerase-like"/>
    <property type="match status" value="1"/>
</dbReference>
<keyword evidence="2" id="KW-1185">Reference proteome</keyword>
<reference evidence="2" key="1">
    <citation type="submission" date="2015-01" db="EMBL/GenBank/DDBJ databases">
        <title>Flavisolibacter sp./LCS9/ whole genome sequencing.</title>
        <authorList>
            <person name="Kim M.K."/>
            <person name="Srinivasan S."/>
            <person name="Lee J.-J."/>
        </authorList>
    </citation>
    <scope>NUCLEOTIDE SEQUENCE [LARGE SCALE GENOMIC DNA]</scope>
    <source>
        <strain evidence="2">LCS9</strain>
    </source>
</reference>
<organism evidence="1 2">
    <name type="scientific">Flavisolibacter tropicus</name>
    <dbReference type="NCBI Taxonomy" id="1492898"/>
    <lineage>
        <taxon>Bacteria</taxon>
        <taxon>Pseudomonadati</taxon>
        <taxon>Bacteroidota</taxon>
        <taxon>Chitinophagia</taxon>
        <taxon>Chitinophagales</taxon>
        <taxon>Chitinophagaceae</taxon>
        <taxon>Flavisolibacter</taxon>
    </lineage>
</organism>
<protein>
    <submittedName>
        <fullName evidence="1">Xylose isomerase</fullName>
    </submittedName>
</protein>
<dbReference type="KEGG" id="fla:SY85_03685"/>
<dbReference type="RefSeq" id="WP_066401864.1">
    <property type="nucleotide sequence ID" value="NZ_CP011390.1"/>
</dbReference>
<evidence type="ECO:0000313" key="2">
    <source>
        <dbReference type="Proteomes" id="UP000077177"/>
    </source>
</evidence>
<dbReference type="Gene3D" id="3.20.20.150">
    <property type="entry name" value="Divalent-metal-dependent TIM barrel enzymes"/>
    <property type="match status" value="1"/>
</dbReference>
<dbReference type="PATRIC" id="fig|1492898.3.peg.804"/>
<proteinExistence type="predicted"/>
<keyword evidence="1" id="KW-0413">Isomerase</keyword>
<dbReference type="InterPro" id="IPR036237">
    <property type="entry name" value="Xyl_isomerase-like_sf"/>
</dbReference>
<dbReference type="GO" id="GO:0016853">
    <property type="term" value="F:isomerase activity"/>
    <property type="evidence" value="ECO:0007669"/>
    <property type="project" value="UniProtKB-KW"/>
</dbReference>
<dbReference type="Proteomes" id="UP000077177">
    <property type="component" value="Chromosome"/>
</dbReference>
<dbReference type="EMBL" id="CP011390">
    <property type="protein sequence ID" value="ANE49729.1"/>
    <property type="molecule type" value="Genomic_DNA"/>
</dbReference>
<name>A0A172TRM4_9BACT</name>
<dbReference type="AlphaFoldDB" id="A0A172TRM4"/>
<dbReference type="OrthoDB" id="2555274at2"/>
<accession>A0A172TRM4</accession>